<protein>
    <submittedName>
        <fullName evidence="2">Uncharacterized protein</fullName>
    </submittedName>
</protein>
<reference evidence="2 3" key="1">
    <citation type="journal article" date="2011" name="Stand. Genomic Sci.">
        <title>Non-contiguous finished genome sequence and contextual data of the filamentous soil bacterium Ktedonobacter racemifer type strain (SOSP1-21).</title>
        <authorList>
            <person name="Chang Y.J."/>
            <person name="Land M."/>
            <person name="Hauser L."/>
            <person name="Chertkov O."/>
            <person name="Del Rio T.G."/>
            <person name="Nolan M."/>
            <person name="Copeland A."/>
            <person name="Tice H."/>
            <person name="Cheng J.F."/>
            <person name="Lucas S."/>
            <person name="Han C."/>
            <person name="Goodwin L."/>
            <person name="Pitluck S."/>
            <person name="Ivanova N."/>
            <person name="Ovchinikova G."/>
            <person name="Pati A."/>
            <person name="Chen A."/>
            <person name="Palaniappan K."/>
            <person name="Mavromatis K."/>
            <person name="Liolios K."/>
            <person name="Brettin T."/>
            <person name="Fiebig A."/>
            <person name="Rohde M."/>
            <person name="Abt B."/>
            <person name="Goker M."/>
            <person name="Detter J.C."/>
            <person name="Woyke T."/>
            <person name="Bristow J."/>
            <person name="Eisen J.A."/>
            <person name="Markowitz V."/>
            <person name="Hugenholtz P."/>
            <person name="Kyrpides N.C."/>
            <person name="Klenk H.P."/>
            <person name="Lapidus A."/>
        </authorList>
    </citation>
    <scope>NUCLEOTIDE SEQUENCE [LARGE SCALE GENOMIC DNA]</scope>
    <source>
        <strain evidence="3">DSM 44963</strain>
    </source>
</reference>
<evidence type="ECO:0000313" key="3">
    <source>
        <dbReference type="Proteomes" id="UP000004508"/>
    </source>
</evidence>
<dbReference type="Proteomes" id="UP000004508">
    <property type="component" value="Unassembled WGS sequence"/>
</dbReference>
<dbReference type="InParanoid" id="D6U1E1"/>
<feature type="region of interest" description="Disordered" evidence="1">
    <location>
        <begin position="1"/>
        <end position="24"/>
    </location>
</feature>
<accession>D6U1E1</accession>
<proteinExistence type="predicted"/>
<dbReference type="EMBL" id="ADVG01000004">
    <property type="protein sequence ID" value="EFH80792.1"/>
    <property type="molecule type" value="Genomic_DNA"/>
</dbReference>
<evidence type="ECO:0000313" key="2">
    <source>
        <dbReference type="EMBL" id="EFH80792.1"/>
    </source>
</evidence>
<name>D6U1E1_KTERA</name>
<evidence type="ECO:0000256" key="1">
    <source>
        <dbReference type="SAM" id="MobiDB-lite"/>
    </source>
</evidence>
<organism evidence="2 3">
    <name type="scientific">Ktedonobacter racemifer DSM 44963</name>
    <dbReference type="NCBI Taxonomy" id="485913"/>
    <lineage>
        <taxon>Bacteria</taxon>
        <taxon>Bacillati</taxon>
        <taxon>Chloroflexota</taxon>
        <taxon>Ktedonobacteria</taxon>
        <taxon>Ktedonobacterales</taxon>
        <taxon>Ktedonobacteraceae</taxon>
        <taxon>Ktedonobacter</taxon>
    </lineage>
</organism>
<sequence>MSDWGKHAAHVMRKRPESVMSQRDMKADENELHLRFYLSMRSLFSEEVPCRAAAPQRMKMAYTASSEEQVEVGSHTGALEPEEEVDRGASRISDCRHVREQDQSQMAMQAVPKEQTIRIWSSLIVLNI</sequence>
<keyword evidence="3" id="KW-1185">Reference proteome</keyword>
<comment type="caution">
    <text evidence="2">The sequence shown here is derived from an EMBL/GenBank/DDBJ whole genome shotgun (WGS) entry which is preliminary data.</text>
</comment>
<dbReference type="AlphaFoldDB" id="D6U1E1"/>
<gene>
    <name evidence="2" type="ORF">Krac_1414</name>
</gene>
<feature type="region of interest" description="Disordered" evidence="1">
    <location>
        <begin position="65"/>
        <end position="91"/>
    </location>
</feature>